<dbReference type="PhylomeDB" id="A4WKG9"/>
<gene>
    <name evidence="3" type="ordered locus">Pars_1323</name>
</gene>
<keyword evidence="2 3" id="KW-0378">Hydrolase</keyword>
<dbReference type="HOGENOM" id="CLU_045011_8_3_2"/>
<dbReference type="InterPro" id="IPR006439">
    <property type="entry name" value="HAD-SF_hydro_IA"/>
</dbReference>
<dbReference type="SUPFAM" id="SSF56784">
    <property type="entry name" value="HAD-like"/>
    <property type="match status" value="1"/>
</dbReference>
<dbReference type="Gene3D" id="1.10.150.400">
    <property type="match status" value="1"/>
</dbReference>
<dbReference type="NCBIfam" id="TIGR01549">
    <property type="entry name" value="HAD-SF-IA-v1"/>
    <property type="match status" value="1"/>
</dbReference>
<dbReference type="InterPro" id="IPR051540">
    <property type="entry name" value="S-2-haloacid_dehalogenase"/>
</dbReference>
<dbReference type="PANTHER" id="PTHR43316">
    <property type="entry name" value="HYDROLASE, HALOACID DELAHOGENASE-RELATED"/>
    <property type="match status" value="1"/>
</dbReference>
<dbReference type="InterPro" id="IPR023214">
    <property type="entry name" value="HAD_sf"/>
</dbReference>
<evidence type="ECO:0000313" key="3">
    <source>
        <dbReference type="EMBL" id="ABP50886.1"/>
    </source>
</evidence>
<accession>A4WKG9</accession>
<evidence type="ECO:0000313" key="4">
    <source>
        <dbReference type="Proteomes" id="UP000001567"/>
    </source>
</evidence>
<dbReference type="Pfam" id="PF00702">
    <property type="entry name" value="Hydrolase"/>
    <property type="match status" value="1"/>
</dbReference>
<organism evidence="3 4">
    <name type="scientific">Pyrobaculum arsenaticum (strain DSM 13514 / JCM 11321 / PZ6)</name>
    <dbReference type="NCBI Taxonomy" id="340102"/>
    <lineage>
        <taxon>Archaea</taxon>
        <taxon>Thermoproteota</taxon>
        <taxon>Thermoprotei</taxon>
        <taxon>Thermoproteales</taxon>
        <taxon>Thermoproteaceae</taxon>
        <taxon>Pyrobaculum</taxon>
    </lineage>
</organism>
<comment type="similarity">
    <text evidence="1">Belongs to the HAD-like hydrolase superfamily.</text>
</comment>
<reference evidence="3 4" key="1">
    <citation type="submission" date="2007-04" db="EMBL/GenBank/DDBJ databases">
        <title>Complete sequence of Pyrobaculum arsenaticum DSM 13514.</title>
        <authorList>
            <consortium name="US DOE Joint Genome Institute"/>
            <person name="Copeland A."/>
            <person name="Lucas S."/>
            <person name="Lapidus A."/>
            <person name="Barry K."/>
            <person name="Glavina del Rio T."/>
            <person name="Dalin E."/>
            <person name="Tice H."/>
            <person name="Pitluck S."/>
            <person name="Chain P."/>
            <person name="Malfatti S."/>
            <person name="Shin M."/>
            <person name="Vergez L."/>
            <person name="Schmutz J."/>
            <person name="Larimer F."/>
            <person name="Land M."/>
            <person name="Hauser L."/>
            <person name="Kyrpides N."/>
            <person name="Mikhailova N."/>
            <person name="Cozen A.E."/>
            <person name="Fitz-Gibbon S.T."/>
            <person name="House C.H."/>
            <person name="Saltikov C."/>
            <person name="Lowe T.M."/>
            <person name="Richardson P."/>
        </authorList>
    </citation>
    <scope>NUCLEOTIDE SEQUENCE [LARGE SCALE GENOMIC DNA]</scope>
    <source>
        <strain evidence="4">ATCC 700994 / DSM 13514 / JCM 11321 / PZ6</strain>
    </source>
</reference>
<evidence type="ECO:0000256" key="1">
    <source>
        <dbReference type="ARBA" id="ARBA00007958"/>
    </source>
</evidence>
<name>A4WKG9_PYRAR</name>
<dbReference type="AlphaFoldDB" id="A4WKG9"/>
<dbReference type="STRING" id="340102.Pars_1323"/>
<evidence type="ECO:0000256" key="2">
    <source>
        <dbReference type="ARBA" id="ARBA00022801"/>
    </source>
</evidence>
<dbReference type="PANTHER" id="PTHR43316:SF3">
    <property type="entry name" value="HALOACID DEHALOGENASE, TYPE II (AFU_ORTHOLOGUE AFUA_2G07750)-RELATED"/>
    <property type="match status" value="1"/>
</dbReference>
<protein>
    <submittedName>
        <fullName evidence="3">HAD-superfamily hydrolase, subfamily IA, variant 1</fullName>
    </submittedName>
</protein>
<dbReference type="GO" id="GO:0016787">
    <property type="term" value="F:hydrolase activity"/>
    <property type="evidence" value="ECO:0007669"/>
    <property type="project" value="UniProtKB-KW"/>
</dbReference>
<proteinExistence type="inferred from homology"/>
<dbReference type="Proteomes" id="UP000001567">
    <property type="component" value="Chromosome"/>
</dbReference>
<dbReference type="SFLD" id="SFLDG01129">
    <property type="entry name" value="C1.5:_HAD__Beta-PGM__Phosphata"/>
    <property type="match status" value="1"/>
</dbReference>
<dbReference type="EMBL" id="CP000660">
    <property type="protein sequence ID" value="ABP50886.1"/>
    <property type="molecule type" value="Genomic_DNA"/>
</dbReference>
<dbReference type="InterPro" id="IPR036412">
    <property type="entry name" value="HAD-like_sf"/>
</dbReference>
<dbReference type="SFLD" id="SFLDS00003">
    <property type="entry name" value="Haloacid_Dehalogenase"/>
    <property type="match status" value="1"/>
</dbReference>
<dbReference type="Gene3D" id="3.40.50.1000">
    <property type="entry name" value="HAD superfamily/HAD-like"/>
    <property type="match status" value="1"/>
</dbReference>
<sequence length="269" mass="29828">MLCGCFSPDIFLRACGIGAVAKLVTFDVWGTLLPVEPAVKTVVDVLYKSLGGRVPYQTLQALVGERRRVMKLLRREKHEVVPPLFVLLEIKKQLRERGISAQFDAYQVQDAVDEAVSRLEVSPFEDALEALKGAKNEGYRVGIISNVLFWRSRATRRLLESLGVAQLVDLQIYADDVGYVKPSIQIFEAAKTLLLGDVVPDVYLHIGDDFYEDFLGALMAGYGAVLVDRNGKYGKRDLVESIPCRAYIAKSLKALPLILHEAENCSTPA</sequence>
<dbReference type="KEGG" id="pas:Pars_1323"/>